<evidence type="ECO:0000313" key="2">
    <source>
        <dbReference type="Proteomes" id="UP000035154"/>
    </source>
</evidence>
<evidence type="ECO:0000313" key="1">
    <source>
        <dbReference type="EMBL" id="KLE09445.1"/>
    </source>
</evidence>
<reference evidence="1 2" key="1">
    <citation type="submission" date="2014-01" db="EMBL/GenBank/DDBJ databases">
        <title>Development of a Comparative Genomic Fingerprinting Assay for High Resolution Genotyping of Arcobacter butzleri.</title>
        <authorList>
            <person name="Webb A.L."/>
            <person name="Inglis G.D."/>
            <person name="Kruczkiewicz P."/>
            <person name="Selinger L.B."/>
            <person name="Taboada E.N."/>
        </authorList>
    </citation>
    <scope>NUCLEOTIDE SEQUENCE [LARGE SCALE GENOMIC DNA]</scope>
    <source>
        <strain evidence="1 2">L355</strain>
    </source>
</reference>
<accession>A0A0G9KUJ8</accession>
<sequence>MRNEVLEQASLLREEILSNIELFQISFSNIALKTSMLARPLDDFIFQLKMKLIVIFIKV</sequence>
<dbReference type="RefSeq" id="WP_041650946.1">
    <property type="nucleotide sequence ID" value="NZ_JAIW01000045.1"/>
</dbReference>
<dbReference type="AlphaFoldDB" id="A0A0G9KUJ8"/>
<dbReference type="Proteomes" id="UP000035154">
    <property type="component" value="Unassembled WGS sequence"/>
</dbReference>
<protein>
    <submittedName>
        <fullName evidence="1">Uncharacterized protein</fullName>
    </submittedName>
</protein>
<name>A0A0G9KUJ8_9BACT</name>
<dbReference type="EMBL" id="JAIW01000045">
    <property type="protein sequence ID" value="KLE09445.1"/>
    <property type="molecule type" value="Genomic_DNA"/>
</dbReference>
<dbReference type="PATRIC" id="fig|1447263.3.peg.1262"/>
<gene>
    <name evidence="1" type="ORF">AF80_06460</name>
</gene>
<proteinExistence type="predicted"/>
<comment type="caution">
    <text evidence="1">The sequence shown here is derived from an EMBL/GenBank/DDBJ whole genome shotgun (WGS) entry which is preliminary data.</text>
</comment>
<organism evidence="1 2">
    <name type="scientific">Aliarcobacter butzleri L355</name>
    <dbReference type="NCBI Taxonomy" id="1447263"/>
    <lineage>
        <taxon>Bacteria</taxon>
        <taxon>Pseudomonadati</taxon>
        <taxon>Campylobacterota</taxon>
        <taxon>Epsilonproteobacteria</taxon>
        <taxon>Campylobacterales</taxon>
        <taxon>Arcobacteraceae</taxon>
        <taxon>Aliarcobacter</taxon>
    </lineage>
</organism>